<sequence>MNKIICNSIEFVFLNEIKLFIPGQQVLLHPGMEFKKLPVTEKPVYRSDIKNEPAGAVNDEIITAVTKYDEHSLLRKFISYPIVLRMKTDKETFYVGSQNYPVAVELSSNKIFDTYTFSCKSEA</sequence>
<evidence type="ECO:0000313" key="1">
    <source>
        <dbReference type="EMBL" id="MPN57870.1"/>
    </source>
</evidence>
<proteinExistence type="predicted"/>
<reference evidence="1" key="1">
    <citation type="submission" date="2019-08" db="EMBL/GenBank/DDBJ databases">
        <authorList>
            <person name="Kucharzyk K."/>
            <person name="Murdoch R.W."/>
            <person name="Higgins S."/>
            <person name="Loffler F."/>
        </authorList>
    </citation>
    <scope>NUCLEOTIDE SEQUENCE</scope>
</reference>
<dbReference type="AlphaFoldDB" id="A0A645J418"/>
<organism evidence="1">
    <name type="scientific">bioreactor metagenome</name>
    <dbReference type="NCBI Taxonomy" id="1076179"/>
    <lineage>
        <taxon>unclassified sequences</taxon>
        <taxon>metagenomes</taxon>
        <taxon>ecological metagenomes</taxon>
    </lineage>
</organism>
<comment type="caution">
    <text evidence="1">The sequence shown here is derived from an EMBL/GenBank/DDBJ whole genome shotgun (WGS) entry which is preliminary data.</text>
</comment>
<dbReference type="EMBL" id="VSSQ01129952">
    <property type="protein sequence ID" value="MPN57870.1"/>
    <property type="molecule type" value="Genomic_DNA"/>
</dbReference>
<gene>
    <name evidence="1" type="ORF">SDC9_205566</name>
</gene>
<protein>
    <submittedName>
        <fullName evidence="1">Uncharacterized protein</fullName>
    </submittedName>
</protein>
<accession>A0A645J418</accession>
<name>A0A645J418_9ZZZZ</name>